<dbReference type="Proteomes" id="UP000660862">
    <property type="component" value="Unassembled WGS sequence"/>
</dbReference>
<evidence type="ECO:0000313" key="4">
    <source>
        <dbReference type="Proteomes" id="UP000660862"/>
    </source>
</evidence>
<gene>
    <name evidence="3" type="ORF">GCM10007415_15460</name>
</gene>
<sequence>MAIYRFRISFEDYDDVIREIDVLPKQTFLDLHNALHAATGYNPEVQSSFYVSNDQWKKGTEIAYLPDERKKERGIAMMEESRLNKFIDDPHQKFYYVYNFDRPLDFHVQLIKILAEDAGKVYPALFRSVGQAPKLPGAPIVPAEASTKKEGDEYDFLQETEYGINEEEDFDMLDEEEQEENKEEGNGGFEDY</sequence>
<dbReference type="InterPro" id="IPR024047">
    <property type="entry name" value="MM3350-like_sf"/>
</dbReference>
<dbReference type="InterPro" id="IPR012912">
    <property type="entry name" value="Plasmid_pRiA4b_Orf3-like"/>
</dbReference>
<organism evidence="3 4">
    <name type="scientific">Parapedobacter pyrenivorans</name>
    <dbReference type="NCBI Taxonomy" id="1305674"/>
    <lineage>
        <taxon>Bacteria</taxon>
        <taxon>Pseudomonadati</taxon>
        <taxon>Bacteroidota</taxon>
        <taxon>Sphingobacteriia</taxon>
        <taxon>Sphingobacteriales</taxon>
        <taxon>Sphingobacteriaceae</taxon>
        <taxon>Parapedobacter</taxon>
    </lineage>
</organism>
<name>A0A917M736_9SPHI</name>
<protein>
    <recommendedName>
        <fullName evidence="2">Plasmid pRiA4b Orf3-like domain-containing protein</fullName>
    </recommendedName>
</protein>
<dbReference type="Gene3D" id="3.10.290.30">
    <property type="entry name" value="MM3350-like"/>
    <property type="match status" value="1"/>
</dbReference>
<dbReference type="AlphaFoldDB" id="A0A917M736"/>
<evidence type="ECO:0000313" key="3">
    <source>
        <dbReference type="EMBL" id="GGG83314.1"/>
    </source>
</evidence>
<accession>A0A917M736</accession>
<feature type="region of interest" description="Disordered" evidence="1">
    <location>
        <begin position="165"/>
        <end position="192"/>
    </location>
</feature>
<reference evidence="3" key="1">
    <citation type="journal article" date="2014" name="Int. J. Syst. Evol. Microbiol.">
        <title>Complete genome sequence of Corynebacterium casei LMG S-19264T (=DSM 44701T), isolated from a smear-ripened cheese.</title>
        <authorList>
            <consortium name="US DOE Joint Genome Institute (JGI-PGF)"/>
            <person name="Walter F."/>
            <person name="Albersmeier A."/>
            <person name="Kalinowski J."/>
            <person name="Ruckert C."/>
        </authorList>
    </citation>
    <scope>NUCLEOTIDE SEQUENCE</scope>
    <source>
        <strain evidence="3">CGMCC 1.12195</strain>
    </source>
</reference>
<feature type="domain" description="Plasmid pRiA4b Orf3-like" evidence="2">
    <location>
        <begin position="3"/>
        <end position="133"/>
    </location>
</feature>
<evidence type="ECO:0000256" key="1">
    <source>
        <dbReference type="SAM" id="MobiDB-lite"/>
    </source>
</evidence>
<comment type="caution">
    <text evidence="3">The sequence shown here is derived from an EMBL/GenBank/DDBJ whole genome shotgun (WGS) entry which is preliminary data.</text>
</comment>
<feature type="compositionally biased region" description="Acidic residues" evidence="1">
    <location>
        <begin position="165"/>
        <end position="182"/>
    </location>
</feature>
<evidence type="ECO:0000259" key="2">
    <source>
        <dbReference type="Pfam" id="PF07929"/>
    </source>
</evidence>
<dbReference type="EMBL" id="BMER01000001">
    <property type="protein sequence ID" value="GGG83314.1"/>
    <property type="molecule type" value="Genomic_DNA"/>
</dbReference>
<proteinExistence type="predicted"/>
<dbReference type="RefSeq" id="WP_188505316.1">
    <property type="nucleotide sequence ID" value="NZ_BMER01000001.1"/>
</dbReference>
<dbReference type="SUPFAM" id="SSF159941">
    <property type="entry name" value="MM3350-like"/>
    <property type="match status" value="1"/>
</dbReference>
<reference evidence="3" key="2">
    <citation type="submission" date="2020-09" db="EMBL/GenBank/DDBJ databases">
        <authorList>
            <person name="Sun Q."/>
            <person name="Zhou Y."/>
        </authorList>
    </citation>
    <scope>NUCLEOTIDE SEQUENCE</scope>
    <source>
        <strain evidence="3">CGMCC 1.12195</strain>
    </source>
</reference>
<keyword evidence="4" id="KW-1185">Reference proteome</keyword>
<dbReference type="Pfam" id="PF07929">
    <property type="entry name" value="PRiA4_ORF3"/>
    <property type="match status" value="1"/>
</dbReference>